<dbReference type="GO" id="GO:0006352">
    <property type="term" value="P:DNA-templated transcription initiation"/>
    <property type="evidence" value="ECO:0007669"/>
    <property type="project" value="InterPro"/>
</dbReference>
<dbReference type="AlphaFoldDB" id="A0AB39HRY6"/>
<protein>
    <submittedName>
        <fullName evidence="2">Sigma-70 family RNA polymerase sigma factor</fullName>
    </submittedName>
</protein>
<evidence type="ECO:0000313" key="2">
    <source>
        <dbReference type="EMBL" id="XDK33065.1"/>
    </source>
</evidence>
<dbReference type="Pfam" id="PF08281">
    <property type="entry name" value="Sigma70_r4_2"/>
    <property type="match status" value="1"/>
</dbReference>
<organism evidence="2">
    <name type="scientific">Ornithinibacillus sp. 4-3</name>
    <dbReference type="NCBI Taxonomy" id="3231488"/>
    <lineage>
        <taxon>Bacteria</taxon>
        <taxon>Bacillati</taxon>
        <taxon>Bacillota</taxon>
        <taxon>Bacilli</taxon>
        <taxon>Bacillales</taxon>
        <taxon>Bacillaceae</taxon>
        <taxon>Ornithinibacillus</taxon>
    </lineage>
</organism>
<dbReference type="InterPro" id="IPR014284">
    <property type="entry name" value="RNA_pol_sigma-70_dom"/>
</dbReference>
<dbReference type="GO" id="GO:0003677">
    <property type="term" value="F:DNA binding"/>
    <property type="evidence" value="ECO:0007669"/>
    <property type="project" value="InterPro"/>
</dbReference>
<dbReference type="InterPro" id="IPR013324">
    <property type="entry name" value="RNA_pol_sigma_r3/r4-like"/>
</dbReference>
<feature type="domain" description="RNA polymerase sigma factor 70 region 4 type 2" evidence="1">
    <location>
        <begin position="115"/>
        <end position="166"/>
    </location>
</feature>
<gene>
    <name evidence="2" type="ORF">AB4Y30_01440</name>
</gene>
<evidence type="ECO:0000259" key="1">
    <source>
        <dbReference type="Pfam" id="PF08281"/>
    </source>
</evidence>
<dbReference type="CDD" id="cd06171">
    <property type="entry name" value="Sigma70_r4"/>
    <property type="match status" value="1"/>
</dbReference>
<name>A0AB39HRY6_9BACI</name>
<dbReference type="InterPro" id="IPR036388">
    <property type="entry name" value="WH-like_DNA-bd_sf"/>
</dbReference>
<dbReference type="GO" id="GO:0016987">
    <property type="term" value="F:sigma factor activity"/>
    <property type="evidence" value="ECO:0007669"/>
    <property type="project" value="InterPro"/>
</dbReference>
<dbReference type="InterPro" id="IPR013249">
    <property type="entry name" value="RNA_pol_sigma70_r4_t2"/>
</dbReference>
<accession>A0AB39HRY6</accession>
<dbReference type="RefSeq" id="WP_368653752.1">
    <property type="nucleotide sequence ID" value="NZ_CP162599.1"/>
</dbReference>
<reference evidence="2" key="1">
    <citation type="submission" date="2024-07" db="EMBL/GenBank/DDBJ databases">
        <title>Halotolerant mesophilic bacterium Ornithinibacillus sp. 4-3, sp. nov., isolated from soil.</title>
        <authorList>
            <person name="Sidarenka A.V."/>
            <person name="Guliayeva D.E."/>
            <person name="Leanovich S.I."/>
            <person name="Hileuskaya K.S."/>
            <person name="Akhremchuk A.E."/>
            <person name="Sikolenko M.A."/>
            <person name="Valentovich L.N."/>
        </authorList>
    </citation>
    <scope>NUCLEOTIDE SEQUENCE</scope>
    <source>
        <strain evidence="2">4-3</strain>
    </source>
</reference>
<sequence>MNYLKLGLVGKMNNWADQLIAEYKEGRSSLKSIHEVLGETEIDNLDKTQINSMIDSMTYAIDWMEIGREPDTYRGADRRDAYRFSSYEDMDIIPDITAELKKERESFYMDRGQRQALINLLRNFSDRERQCFVMYEAEHLSMQKIADRLGISKWTVRTYIYRAREKVEAIIV</sequence>
<dbReference type="SUPFAM" id="SSF88659">
    <property type="entry name" value="Sigma3 and sigma4 domains of RNA polymerase sigma factors"/>
    <property type="match status" value="1"/>
</dbReference>
<dbReference type="NCBIfam" id="TIGR02937">
    <property type="entry name" value="sigma70-ECF"/>
    <property type="match status" value="1"/>
</dbReference>
<dbReference type="EMBL" id="CP162599">
    <property type="protein sequence ID" value="XDK33065.1"/>
    <property type="molecule type" value="Genomic_DNA"/>
</dbReference>
<proteinExistence type="predicted"/>
<dbReference type="Gene3D" id="1.10.10.10">
    <property type="entry name" value="Winged helix-like DNA-binding domain superfamily/Winged helix DNA-binding domain"/>
    <property type="match status" value="1"/>
</dbReference>